<dbReference type="PANTHER" id="PTHR10545">
    <property type="entry name" value="DIAMINE N-ACETYLTRANSFERASE"/>
    <property type="match status" value="1"/>
</dbReference>
<feature type="domain" description="N-acetyltransferase" evidence="3">
    <location>
        <begin position="31"/>
        <end position="181"/>
    </location>
</feature>
<dbReference type="CDD" id="cd04301">
    <property type="entry name" value="NAT_SF"/>
    <property type="match status" value="1"/>
</dbReference>
<dbReference type="InterPro" id="IPR051016">
    <property type="entry name" value="Diverse_Substrate_AcTransf"/>
</dbReference>
<keyword evidence="1 4" id="KW-0808">Transferase</keyword>
<keyword evidence="5" id="KW-1185">Reference proteome</keyword>
<dbReference type="Pfam" id="PF00583">
    <property type="entry name" value="Acetyltransf_1"/>
    <property type="match status" value="1"/>
</dbReference>
<evidence type="ECO:0000313" key="4">
    <source>
        <dbReference type="EMBL" id="MFD0912845.1"/>
    </source>
</evidence>
<dbReference type="InterPro" id="IPR016181">
    <property type="entry name" value="Acyl_CoA_acyltransferase"/>
</dbReference>
<dbReference type="InterPro" id="IPR000182">
    <property type="entry name" value="GNAT_dom"/>
</dbReference>
<gene>
    <name evidence="4" type="ORF">ACFQ1Z_04735</name>
</gene>
<dbReference type="Proteomes" id="UP001597128">
    <property type="component" value="Unassembled WGS sequence"/>
</dbReference>
<dbReference type="SUPFAM" id="SSF55729">
    <property type="entry name" value="Acyl-CoA N-acyltransferases (Nat)"/>
    <property type="match status" value="1"/>
</dbReference>
<dbReference type="PANTHER" id="PTHR10545:SF42">
    <property type="entry name" value="ACETYLTRANSFERASE"/>
    <property type="match status" value="1"/>
</dbReference>
<protein>
    <submittedName>
        <fullName evidence="4">GNAT family N-acetyltransferase</fullName>
        <ecNumber evidence="4">2.3.-.-</ecNumber>
    </submittedName>
</protein>
<reference evidence="5" key="1">
    <citation type="journal article" date="2019" name="Int. J. Syst. Evol. Microbiol.">
        <title>The Global Catalogue of Microorganisms (GCM) 10K type strain sequencing project: providing services to taxonomists for standard genome sequencing and annotation.</title>
        <authorList>
            <consortium name="The Broad Institute Genomics Platform"/>
            <consortium name="The Broad Institute Genome Sequencing Center for Infectious Disease"/>
            <person name="Wu L."/>
            <person name="Ma J."/>
        </authorList>
    </citation>
    <scope>NUCLEOTIDE SEQUENCE [LARGE SCALE GENOMIC DNA]</scope>
    <source>
        <strain evidence="5">CCUG 58412</strain>
    </source>
</reference>
<comment type="caution">
    <text evidence="4">The sequence shown here is derived from an EMBL/GenBank/DDBJ whole genome shotgun (WGS) entry which is preliminary data.</text>
</comment>
<accession>A0ABW3F7E1</accession>
<evidence type="ECO:0000313" key="5">
    <source>
        <dbReference type="Proteomes" id="UP001597128"/>
    </source>
</evidence>
<name>A0ABW3F7E1_9PROT</name>
<evidence type="ECO:0000259" key="3">
    <source>
        <dbReference type="PROSITE" id="PS51186"/>
    </source>
</evidence>
<dbReference type="RefSeq" id="WP_379056018.1">
    <property type="nucleotide sequence ID" value="NZ_JBHTKB010000001.1"/>
</dbReference>
<sequence length="181" mass="20821">MLYFEKGTLGPFFISRFYSPDITRMTHYLPLTIRAIEVNDYAGWNQLYAAYAEFYAVEQTQGMREQVWHWIHQSAPLVSALVAVDQVGNVIGFLHFRTFVRPLAASMGGYVDDLFVLPEARGQGIARQLIKTVVAIGQASQWSVVRWVTAEDNQRARACYDRIAEHTHWQTYQITLLVKDF</sequence>
<evidence type="ECO:0000256" key="2">
    <source>
        <dbReference type="ARBA" id="ARBA00023315"/>
    </source>
</evidence>
<keyword evidence="2 4" id="KW-0012">Acyltransferase</keyword>
<dbReference type="Gene3D" id="3.40.630.30">
    <property type="match status" value="1"/>
</dbReference>
<proteinExistence type="predicted"/>
<evidence type="ECO:0000256" key="1">
    <source>
        <dbReference type="ARBA" id="ARBA00022679"/>
    </source>
</evidence>
<dbReference type="EMBL" id="JBHTKB010000001">
    <property type="protein sequence ID" value="MFD0912845.1"/>
    <property type="molecule type" value="Genomic_DNA"/>
</dbReference>
<dbReference type="EC" id="2.3.-.-" evidence="4"/>
<dbReference type="PROSITE" id="PS51186">
    <property type="entry name" value="GNAT"/>
    <property type="match status" value="1"/>
</dbReference>
<organism evidence="4 5">
    <name type="scientific">Methylophilus luteus</name>
    <dbReference type="NCBI Taxonomy" id="640108"/>
    <lineage>
        <taxon>Bacteria</taxon>
        <taxon>Pseudomonadati</taxon>
        <taxon>Pseudomonadota</taxon>
        <taxon>Betaproteobacteria</taxon>
        <taxon>Nitrosomonadales</taxon>
        <taxon>Methylophilaceae</taxon>
        <taxon>Methylophilus</taxon>
    </lineage>
</organism>
<dbReference type="GO" id="GO:0016746">
    <property type="term" value="F:acyltransferase activity"/>
    <property type="evidence" value="ECO:0007669"/>
    <property type="project" value="UniProtKB-KW"/>
</dbReference>